<feature type="domain" description="Glycoside hydrolase family 20 catalytic" evidence="5">
    <location>
        <begin position="212"/>
        <end position="539"/>
    </location>
</feature>
<dbReference type="Pfam" id="PF00728">
    <property type="entry name" value="Glyco_hydro_20"/>
    <property type="match status" value="1"/>
</dbReference>
<dbReference type="PANTHER" id="PTHR43678">
    <property type="entry name" value="PUTATIVE (AFU_ORTHOLOGUE AFUA_2G00640)-RELATED"/>
    <property type="match status" value="1"/>
</dbReference>
<dbReference type="Gene3D" id="3.20.20.80">
    <property type="entry name" value="Glycosidases"/>
    <property type="match status" value="1"/>
</dbReference>
<dbReference type="SUPFAM" id="SSF55545">
    <property type="entry name" value="beta-N-acetylhexosaminidase-like domain"/>
    <property type="match status" value="1"/>
</dbReference>
<proteinExistence type="inferred from homology"/>
<dbReference type="Gene3D" id="3.30.379.10">
    <property type="entry name" value="Chitobiase/beta-hexosaminidase domain 2-like"/>
    <property type="match status" value="1"/>
</dbReference>
<dbReference type="GeneID" id="96263312"/>
<dbReference type="InterPro" id="IPR029018">
    <property type="entry name" value="Hex-like_dom2"/>
</dbReference>
<dbReference type="InterPro" id="IPR052764">
    <property type="entry name" value="GH20_Enzymes"/>
</dbReference>
<dbReference type="RefSeq" id="WP_209214428.1">
    <property type="nucleotide sequence ID" value="NZ_JAFFZM010000031.1"/>
</dbReference>
<dbReference type="InterPro" id="IPR017853">
    <property type="entry name" value="GH"/>
</dbReference>
<dbReference type="PRINTS" id="PR00738">
    <property type="entry name" value="GLHYDRLASE20"/>
</dbReference>
<keyword evidence="8" id="KW-1185">Reference proteome</keyword>
<dbReference type="EMBL" id="JAFFZM010000031">
    <property type="protein sequence ID" value="MBO8202936.1"/>
    <property type="molecule type" value="Genomic_DNA"/>
</dbReference>
<dbReference type="CDD" id="cd06564">
    <property type="entry name" value="GH20_DspB_LnbB-like"/>
    <property type="match status" value="1"/>
</dbReference>
<dbReference type="InterPro" id="IPR015883">
    <property type="entry name" value="Glyco_hydro_20_cat"/>
</dbReference>
<comment type="caution">
    <text evidence="7">The sequence shown here is derived from an EMBL/GenBank/DDBJ whole genome shotgun (WGS) entry which is preliminary data.</text>
</comment>
<evidence type="ECO:0000256" key="4">
    <source>
        <dbReference type="SAM" id="MobiDB-lite"/>
    </source>
</evidence>
<dbReference type="Proteomes" id="UP000721954">
    <property type="component" value="Unassembled WGS sequence"/>
</dbReference>
<keyword evidence="2" id="KW-0378">Hydrolase</keyword>
<accession>A0ABS3Y5P2</accession>
<dbReference type="Pfam" id="PF02838">
    <property type="entry name" value="Glyco_hydro_20b"/>
    <property type="match status" value="1"/>
</dbReference>
<evidence type="ECO:0000259" key="5">
    <source>
        <dbReference type="Pfam" id="PF00728"/>
    </source>
</evidence>
<reference evidence="7 8" key="1">
    <citation type="submission" date="2021-02" db="EMBL/GenBank/DDBJ databases">
        <title>Streptomyces spirodelae sp. nov., isolated from duckweed.</title>
        <authorList>
            <person name="Saimee Y."/>
            <person name="Duangmal K."/>
        </authorList>
    </citation>
    <scope>NUCLEOTIDE SEQUENCE [LARGE SCALE GENOMIC DNA]</scope>
    <source>
        <strain evidence="7 8">DSM 42105</strain>
    </source>
</reference>
<evidence type="ECO:0000256" key="1">
    <source>
        <dbReference type="ARBA" id="ARBA00006285"/>
    </source>
</evidence>
<evidence type="ECO:0000259" key="6">
    <source>
        <dbReference type="Pfam" id="PF02838"/>
    </source>
</evidence>
<feature type="region of interest" description="Disordered" evidence="4">
    <location>
        <begin position="36"/>
        <end position="79"/>
    </location>
</feature>
<protein>
    <submittedName>
        <fullName evidence="7">Family 20 glycosylhydrolase</fullName>
    </submittedName>
</protein>
<gene>
    <name evidence="7" type="ORF">JW613_32365</name>
</gene>
<feature type="region of interest" description="Disordered" evidence="4">
    <location>
        <begin position="123"/>
        <end position="164"/>
    </location>
</feature>
<feature type="compositionally biased region" description="Basic and acidic residues" evidence="4">
    <location>
        <begin position="128"/>
        <end position="144"/>
    </location>
</feature>
<evidence type="ECO:0000313" key="8">
    <source>
        <dbReference type="Proteomes" id="UP000721954"/>
    </source>
</evidence>
<sequence>MGRNWSKKSGRADTGAAGRSGALLALTLAVGLTGLTACGGNGDGGGDAPSASASTNDRGQQPFKGPDRLGPTPSAVPSVREWKAVRGPGWQRTEHTRVVTGSDSLRDEAKLLADELKVKVAKGPSRTGDIELKRDNGDNGGKKDKKDKKGKSGEPGSGPEGYRLVSRDGKVTITGSDDAGVFYGTRTLLQTHRAQGRFAEGTVRDAPDRPQRGFSLDIARKNFSADWIKDRIREMGDLKLNQLQLHLSDDQAFRVESDTHPEIVSDPHLTKAQIRDIVELAASRHITVIPEIDSPGHLGAVLKAHPELQLRSASGRTPRGAIDISKPAAADLVDDLLVEFAELFPGRYAHAGGDEYQALMTQNPEQTYPGLAQEARKRFGENAKVQDLATAWLNDRAATLRKHGKMPQVWNDGMHRGGVVEPNKPRQVAYWTGREQGERQPAEYLREGWEVVNFNDEYLYYVLGQPNNFTYPTGRRIYEDWTPAVVRGTEPVPKKWAGRDHILGGRFAVWGDLADAQTTEQVARGIRLPLAATAQKLWDPQRPERSWSDFVKLANRVD</sequence>
<comment type="similarity">
    <text evidence="1">Belongs to the glycosyl hydrolase 20 family.</text>
</comment>
<dbReference type="SUPFAM" id="SSF51445">
    <property type="entry name" value="(Trans)glycosidases"/>
    <property type="match status" value="1"/>
</dbReference>
<organism evidence="7 8">
    <name type="scientific">Streptomyces smyrnaeus</name>
    <dbReference type="NCBI Taxonomy" id="1387713"/>
    <lineage>
        <taxon>Bacteria</taxon>
        <taxon>Bacillati</taxon>
        <taxon>Actinomycetota</taxon>
        <taxon>Actinomycetes</taxon>
        <taxon>Kitasatosporales</taxon>
        <taxon>Streptomycetaceae</taxon>
        <taxon>Streptomyces</taxon>
    </lineage>
</organism>
<keyword evidence="3" id="KW-0326">Glycosidase</keyword>
<dbReference type="InterPro" id="IPR025705">
    <property type="entry name" value="Beta_hexosaminidase_sua/sub"/>
</dbReference>
<evidence type="ECO:0000256" key="2">
    <source>
        <dbReference type="ARBA" id="ARBA00022801"/>
    </source>
</evidence>
<evidence type="ECO:0000313" key="7">
    <source>
        <dbReference type="EMBL" id="MBO8202936.1"/>
    </source>
</evidence>
<evidence type="ECO:0000256" key="3">
    <source>
        <dbReference type="ARBA" id="ARBA00023295"/>
    </source>
</evidence>
<name>A0ABS3Y5P2_9ACTN</name>
<feature type="compositionally biased region" description="Gly residues" evidence="4">
    <location>
        <begin position="37"/>
        <end position="47"/>
    </location>
</feature>
<dbReference type="PANTHER" id="PTHR43678:SF1">
    <property type="entry name" value="BETA-N-ACETYLHEXOSAMINIDASE"/>
    <property type="match status" value="1"/>
</dbReference>
<dbReference type="InterPro" id="IPR015882">
    <property type="entry name" value="HEX_bac_N"/>
</dbReference>
<feature type="domain" description="Beta-hexosaminidase bacterial type N-terminal" evidence="6">
    <location>
        <begin position="73"/>
        <end position="206"/>
    </location>
</feature>